<dbReference type="InterPro" id="IPR036779">
    <property type="entry name" value="LysM_dom_sf"/>
</dbReference>
<keyword evidence="6" id="KW-1185">Reference proteome</keyword>
<reference evidence="7" key="3">
    <citation type="submission" date="2025-04" db="UniProtKB">
        <authorList>
            <consortium name="RefSeq"/>
        </authorList>
    </citation>
    <scope>IDENTIFICATION</scope>
    <source>
        <strain evidence="7">CBS 781.70</strain>
    </source>
</reference>
<dbReference type="Proteomes" id="UP000504638">
    <property type="component" value="Unplaced"/>
</dbReference>
<dbReference type="OrthoDB" id="2281372at2759"/>
<evidence type="ECO:0000256" key="3">
    <source>
        <dbReference type="SAM" id="SignalP"/>
    </source>
</evidence>
<keyword evidence="3" id="KW-0732">Signal</keyword>
<dbReference type="PANTHER" id="PTHR34997">
    <property type="entry name" value="AM15"/>
    <property type="match status" value="1"/>
</dbReference>
<dbReference type="PANTHER" id="PTHR34997:SF1">
    <property type="entry name" value="PEPTIDOGLYCAN-BINDING LYSIN DOMAIN"/>
    <property type="match status" value="1"/>
</dbReference>
<feature type="chain" id="PRO_5044632019" description="LysM domain-containing protein" evidence="3">
    <location>
        <begin position="19"/>
        <end position="184"/>
    </location>
</feature>
<dbReference type="GeneID" id="54414197"/>
<feature type="domain" description="LysM" evidence="4">
    <location>
        <begin position="63"/>
        <end position="111"/>
    </location>
</feature>
<dbReference type="EMBL" id="ML975150">
    <property type="protein sequence ID" value="KAF1816113.1"/>
    <property type="molecule type" value="Genomic_DNA"/>
</dbReference>
<keyword evidence="1" id="KW-0147">Chitin-binding</keyword>
<dbReference type="InterPro" id="IPR052210">
    <property type="entry name" value="LysM1-like"/>
</dbReference>
<dbReference type="CDD" id="cd00118">
    <property type="entry name" value="LysM"/>
    <property type="match status" value="1"/>
</dbReference>
<protein>
    <recommendedName>
        <fullName evidence="4">LysM domain-containing protein</fullName>
    </recommendedName>
</protein>
<evidence type="ECO:0000256" key="1">
    <source>
        <dbReference type="ARBA" id="ARBA00022669"/>
    </source>
</evidence>
<evidence type="ECO:0000313" key="6">
    <source>
        <dbReference type="Proteomes" id="UP000504638"/>
    </source>
</evidence>
<reference evidence="5 7" key="1">
    <citation type="submission" date="2020-01" db="EMBL/GenBank/DDBJ databases">
        <authorList>
            <consortium name="DOE Joint Genome Institute"/>
            <person name="Haridas S."/>
            <person name="Albert R."/>
            <person name="Binder M."/>
            <person name="Bloem J."/>
            <person name="Labutti K."/>
            <person name="Salamov A."/>
            <person name="Andreopoulos B."/>
            <person name="Baker S.E."/>
            <person name="Barry K."/>
            <person name="Bills G."/>
            <person name="Bluhm B.H."/>
            <person name="Cannon C."/>
            <person name="Castanera R."/>
            <person name="Culley D.E."/>
            <person name="Daum C."/>
            <person name="Ezra D."/>
            <person name="Gonzalez J.B."/>
            <person name="Henrissat B."/>
            <person name="Kuo A."/>
            <person name="Liang C."/>
            <person name="Lipzen A."/>
            <person name="Lutzoni F."/>
            <person name="Magnuson J."/>
            <person name="Mondo S."/>
            <person name="Nolan M."/>
            <person name="Ohm R."/>
            <person name="Pangilinan J."/>
            <person name="Park H.-J."/>
            <person name="Ramirez L."/>
            <person name="Alfaro M."/>
            <person name="Sun H."/>
            <person name="Tritt A."/>
            <person name="Yoshinaga Y."/>
            <person name="Zwiers L.-H."/>
            <person name="Turgeon B.G."/>
            <person name="Goodwin S.B."/>
            <person name="Spatafora J.W."/>
            <person name="Crous P.W."/>
            <person name="Grigoriev I.V."/>
        </authorList>
    </citation>
    <scope>NUCLEOTIDE SEQUENCE</scope>
    <source>
        <strain evidence="5 7">CBS 781.70</strain>
    </source>
</reference>
<evidence type="ECO:0000256" key="2">
    <source>
        <dbReference type="ARBA" id="ARBA00023026"/>
    </source>
</evidence>
<dbReference type="AlphaFoldDB" id="A0A6G1GDJ8"/>
<dbReference type="SUPFAM" id="SSF54106">
    <property type="entry name" value="LysM domain"/>
    <property type="match status" value="1"/>
</dbReference>
<gene>
    <name evidence="5 7" type="ORF">P152DRAFT_110850</name>
</gene>
<evidence type="ECO:0000313" key="7">
    <source>
        <dbReference type="RefSeq" id="XP_033537744.1"/>
    </source>
</evidence>
<evidence type="ECO:0000313" key="5">
    <source>
        <dbReference type="EMBL" id="KAF1816113.1"/>
    </source>
</evidence>
<keyword evidence="2" id="KW-0843">Virulence</keyword>
<proteinExistence type="predicted"/>
<dbReference type="GO" id="GO:0008061">
    <property type="term" value="F:chitin binding"/>
    <property type="evidence" value="ECO:0007669"/>
    <property type="project" value="UniProtKB-KW"/>
</dbReference>
<dbReference type="RefSeq" id="XP_033537744.1">
    <property type="nucleotide sequence ID" value="XM_033673627.1"/>
</dbReference>
<accession>A0A6G1GDJ8</accession>
<feature type="signal peptide" evidence="3">
    <location>
        <begin position="1"/>
        <end position="18"/>
    </location>
</feature>
<dbReference type="PROSITE" id="PS51782">
    <property type="entry name" value="LYSM"/>
    <property type="match status" value="1"/>
</dbReference>
<evidence type="ECO:0000259" key="4">
    <source>
        <dbReference type="PROSITE" id="PS51782"/>
    </source>
</evidence>
<sequence>MKLNFILRFSIMAIRALARLHAPLSPTGFTPWFRLNVSQPTSTSTPSFPPSPTQPGTALFCFTYYRVQTGDTCALIAAKMNHTFTLEEFYRLNPTVGSNCESLWLGYWVCVNGITMKGLVASAVDSTMTPKARGSFTRSSRFVPTGHVSSAQPRGTAVSFAPLRSTTETEFETRTTTLVTVIVV</sequence>
<organism evidence="5">
    <name type="scientific">Eremomyces bilateralis CBS 781.70</name>
    <dbReference type="NCBI Taxonomy" id="1392243"/>
    <lineage>
        <taxon>Eukaryota</taxon>
        <taxon>Fungi</taxon>
        <taxon>Dikarya</taxon>
        <taxon>Ascomycota</taxon>
        <taxon>Pezizomycotina</taxon>
        <taxon>Dothideomycetes</taxon>
        <taxon>Dothideomycetes incertae sedis</taxon>
        <taxon>Eremomycetales</taxon>
        <taxon>Eremomycetaceae</taxon>
        <taxon>Eremomyces</taxon>
    </lineage>
</organism>
<name>A0A6G1GDJ8_9PEZI</name>
<dbReference type="InterPro" id="IPR018392">
    <property type="entry name" value="LysM"/>
</dbReference>
<dbReference type="Gene3D" id="3.10.350.10">
    <property type="entry name" value="LysM domain"/>
    <property type="match status" value="1"/>
</dbReference>
<reference evidence="7" key="2">
    <citation type="submission" date="2020-04" db="EMBL/GenBank/DDBJ databases">
        <authorList>
            <consortium name="NCBI Genome Project"/>
        </authorList>
    </citation>
    <scope>NUCLEOTIDE SEQUENCE</scope>
    <source>
        <strain evidence="7">CBS 781.70</strain>
    </source>
</reference>